<dbReference type="Gene3D" id="3.40.50.150">
    <property type="entry name" value="Vaccinia Virus protein VP39"/>
    <property type="match status" value="1"/>
</dbReference>
<dbReference type="Proteomes" id="UP000013827">
    <property type="component" value="Unassembled WGS sequence"/>
</dbReference>
<organism evidence="1 2">
    <name type="scientific">Emiliania huxleyi (strain CCMP1516)</name>
    <dbReference type="NCBI Taxonomy" id="280463"/>
    <lineage>
        <taxon>Eukaryota</taxon>
        <taxon>Haptista</taxon>
        <taxon>Haptophyta</taxon>
        <taxon>Prymnesiophyceae</taxon>
        <taxon>Isochrysidales</taxon>
        <taxon>Noelaerhabdaceae</taxon>
        <taxon>Emiliania</taxon>
    </lineage>
</organism>
<dbReference type="InterPro" id="IPR008884">
    <property type="entry name" value="TylF_MeTrfase"/>
</dbReference>
<dbReference type="PANTHER" id="PTHR40036">
    <property type="entry name" value="MACROCIN O-METHYLTRANSFERASE"/>
    <property type="match status" value="1"/>
</dbReference>
<evidence type="ECO:0000313" key="1">
    <source>
        <dbReference type="EnsemblProtists" id="EOD10425"/>
    </source>
</evidence>
<dbReference type="EnsemblProtists" id="EOD10425">
    <property type="protein sequence ID" value="EOD10425"/>
    <property type="gene ID" value="EMIHUDRAFT_358167"/>
</dbReference>
<dbReference type="SUPFAM" id="SSF53335">
    <property type="entry name" value="S-adenosyl-L-methionine-dependent methyltransferases"/>
    <property type="match status" value="1"/>
</dbReference>
<dbReference type="HOGENOM" id="CLU_1716678_0_0_1"/>
<accession>A0A0D3IGP0</accession>
<evidence type="ECO:0000313" key="2">
    <source>
        <dbReference type="Proteomes" id="UP000013827"/>
    </source>
</evidence>
<reference evidence="1" key="2">
    <citation type="submission" date="2024-10" db="UniProtKB">
        <authorList>
            <consortium name="EnsemblProtists"/>
        </authorList>
    </citation>
    <scope>IDENTIFICATION</scope>
</reference>
<sequence length="153" mass="17182">MPHQTAFPSNVGHASDDTVRSFMFYLTHGHHLRPPGLGACAGGTLPHVRSNFARLGLLDEQVVFLPGFFSETLPTAPFATLALLRLDGDLYPSTRDALTHCYPRLAVGGFCIVDDYYAFEECRRAVDDYRSEHGITDELVRIDRLSVLWRRCQ</sequence>
<dbReference type="Pfam" id="PF05711">
    <property type="entry name" value="TylF"/>
    <property type="match status" value="1"/>
</dbReference>
<dbReference type="eggNOG" id="ENOG502S975">
    <property type="taxonomic scope" value="Eukaryota"/>
</dbReference>
<dbReference type="PaxDb" id="2903-EOD10425"/>
<dbReference type="RefSeq" id="XP_005762854.1">
    <property type="nucleotide sequence ID" value="XM_005762797.1"/>
</dbReference>
<dbReference type="PANTHER" id="PTHR40036:SF1">
    <property type="entry name" value="MACROCIN O-METHYLTRANSFERASE"/>
    <property type="match status" value="1"/>
</dbReference>
<dbReference type="GeneID" id="17256628"/>
<dbReference type="AlphaFoldDB" id="A0A0D3IGP0"/>
<protein>
    <submittedName>
        <fullName evidence="1">Uncharacterized protein</fullName>
    </submittedName>
</protein>
<dbReference type="InterPro" id="IPR029063">
    <property type="entry name" value="SAM-dependent_MTases_sf"/>
</dbReference>
<proteinExistence type="predicted"/>
<name>A0A0D3IGP0_EMIH1</name>
<reference evidence="2" key="1">
    <citation type="journal article" date="2013" name="Nature">
        <title>Pan genome of the phytoplankton Emiliania underpins its global distribution.</title>
        <authorList>
            <person name="Read B.A."/>
            <person name="Kegel J."/>
            <person name="Klute M.J."/>
            <person name="Kuo A."/>
            <person name="Lefebvre S.C."/>
            <person name="Maumus F."/>
            <person name="Mayer C."/>
            <person name="Miller J."/>
            <person name="Monier A."/>
            <person name="Salamov A."/>
            <person name="Young J."/>
            <person name="Aguilar M."/>
            <person name="Claverie J.M."/>
            <person name="Frickenhaus S."/>
            <person name="Gonzalez K."/>
            <person name="Herman E.K."/>
            <person name="Lin Y.C."/>
            <person name="Napier J."/>
            <person name="Ogata H."/>
            <person name="Sarno A.F."/>
            <person name="Shmutz J."/>
            <person name="Schroeder D."/>
            <person name="de Vargas C."/>
            <person name="Verret F."/>
            <person name="von Dassow P."/>
            <person name="Valentin K."/>
            <person name="Van de Peer Y."/>
            <person name="Wheeler G."/>
            <person name="Dacks J.B."/>
            <person name="Delwiche C.F."/>
            <person name="Dyhrman S.T."/>
            <person name="Glockner G."/>
            <person name="John U."/>
            <person name="Richards T."/>
            <person name="Worden A.Z."/>
            <person name="Zhang X."/>
            <person name="Grigoriev I.V."/>
            <person name="Allen A.E."/>
            <person name="Bidle K."/>
            <person name="Borodovsky M."/>
            <person name="Bowler C."/>
            <person name="Brownlee C."/>
            <person name="Cock J.M."/>
            <person name="Elias M."/>
            <person name="Gladyshev V.N."/>
            <person name="Groth M."/>
            <person name="Guda C."/>
            <person name="Hadaegh A."/>
            <person name="Iglesias-Rodriguez M.D."/>
            <person name="Jenkins J."/>
            <person name="Jones B.M."/>
            <person name="Lawson T."/>
            <person name="Leese F."/>
            <person name="Lindquist E."/>
            <person name="Lobanov A."/>
            <person name="Lomsadze A."/>
            <person name="Malik S.B."/>
            <person name="Marsh M.E."/>
            <person name="Mackinder L."/>
            <person name="Mock T."/>
            <person name="Mueller-Roeber B."/>
            <person name="Pagarete A."/>
            <person name="Parker M."/>
            <person name="Probert I."/>
            <person name="Quesneville H."/>
            <person name="Raines C."/>
            <person name="Rensing S.A."/>
            <person name="Riano-Pachon D.M."/>
            <person name="Richier S."/>
            <person name="Rokitta S."/>
            <person name="Shiraiwa Y."/>
            <person name="Soanes D.M."/>
            <person name="van der Giezen M."/>
            <person name="Wahlund T.M."/>
            <person name="Williams B."/>
            <person name="Wilson W."/>
            <person name="Wolfe G."/>
            <person name="Wurch L.L."/>
        </authorList>
    </citation>
    <scope>NUCLEOTIDE SEQUENCE</scope>
</reference>
<dbReference type="KEGG" id="ehx:EMIHUDRAFT_358167"/>
<keyword evidence="2" id="KW-1185">Reference proteome</keyword>
<dbReference type="OMA" id="AYWHRTA"/>